<dbReference type="SUPFAM" id="SSF47240">
    <property type="entry name" value="Ferritin-like"/>
    <property type="match status" value="1"/>
</dbReference>
<sequence>MKRREILKILFGSLTSFVIPVKAPAEQIFNTTTFINLCNLAISHEYGAIIQYINHAGLINQKKIKNVLLSNMRDEIYHARRITEILIKEGATPTVAMWPPQTGKNLKQLLEEDISGEEAAIRLYQQILDLKESSKYRDDFQFFLNREITHRSRLVELSNAISR</sequence>
<gene>
    <name evidence="2" type="ORF">SAMN06265339_1431</name>
</gene>
<dbReference type="InterPro" id="IPR008331">
    <property type="entry name" value="Ferritin_DPS_dom"/>
</dbReference>
<reference evidence="2 3" key="1">
    <citation type="submission" date="2017-05" db="EMBL/GenBank/DDBJ databases">
        <authorList>
            <person name="Varghese N."/>
            <person name="Submissions S."/>
        </authorList>
    </citation>
    <scope>NUCLEOTIDE SEQUENCE [LARGE SCALE GENOMIC DNA]</scope>
    <source>
        <strain evidence="2 3">DSM 15522</strain>
    </source>
</reference>
<dbReference type="EMBL" id="FXUB01000004">
    <property type="protein sequence ID" value="SMP15788.1"/>
    <property type="molecule type" value="Genomic_DNA"/>
</dbReference>
<dbReference type="RefSeq" id="WP_283400878.1">
    <property type="nucleotide sequence ID" value="NZ_FXUB01000004.1"/>
</dbReference>
<evidence type="ECO:0000313" key="3">
    <source>
        <dbReference type="Proteomes" id="UP001157911"/>
    </source>
</evidence>
<comment type="caution">
    <text evidence="2">The sequence shown here is derived from an EMBL/GenBank/DDBJ whole genome shotgun (WGS) entry which is preliminary data.</text>
</comment>
<organism evidence="2 3">
    <name type="scientific">Desulfurobacterium pacificum</name>
    <dbReference type="NCBI Taxonomy" id="240166"/>
    <lineage>
        <taxon>Bacteria</taxon>
        <taxon>Pseudomonadati</taxon>
        <taxon>Aquificota</taxon>
        <taxon>Aquificia</taxon>
        <taxon>Desulfurobacteriales</taxon>
        <taxon>Desulfurobacteriaceae</taxon>
        <taxon>Desulfurobacterium</taxon>
    </lineage>
</organism>
<dbReference type="CDD" id="cd00657">
    <property type="entry name" value="Ferritin_like"/>
    <property type="match status" value="1"/>
</dbReference>
<dbReference type="InterPro" id="IPR009078">
    <property type="entry name" value="Ferritin-like_SF"/>
</dbReference>
<protein>
    <submittedName>
        <fullName evidence="2">Bacterioferritin</fullName>
    </submittedName>
</protein>
<keyword evidence="3" id="KW-1185">Reference proteome</keyword>
<dbReference type="Proteomes" id="UP001157911">
    <property type="component" value="Unassembled WGS sequence"/>
</dbReference>
<accession>A0ABY1NR13</accession>
<dbReference type="Pfam" id="PF00210">
    <property type="entry name" value="Ferritin"/>
    <property type="match status" value="1"/>
</dbReference>
<proteinExistence type="predicted"/>
<dbReference type="Gene3D" id="1.20.1260.10">
    <property type="match status" value="1"/>
</dbReference>
<feature type="domain" description="Ferritin/DPS" evidence="1">
    <location>
        <begin position="39"/>
        <end position="156"/>
    </location>
</feature>
<dbReference type="InterPro" id="IPR012347">
    <property type="entry name" value="Ferritin-like"/>
</dbReference>
<evidence type="ECO:0000259" key="1">
    <source>
        <dbReference type="Pfam" id="PF00210"/>
    </source>
</evidence>
<name>A0ABY1NR13_9BACT</name>
<evidence type="ECO:0000313" key="2">
    <source>
        <dbReference type="EMBL" id="SMP15788.1"/>
    </source>
</evidence>